<dbReference type="Gene3D" id="2.60.210.10">
    <property type="entry name" value="Apoptosis, Tumor Necrosis Factor Receptor Associated Protein 2, Chain A"/>
    <property type="match status" value="1"/>
</dbReference>
<evidence type="ECO:0000259" key="1">
    <source>
        <dbReference type="PROSITE" id="PS50097"/>
    </source>
</evidence>
<protein>
    <submittedName>
        <fullName evidence="3">TD and POZ domain-containing protein 1</fullName>
    </submittedName>
</protein>
<accession>A0A8T0EDH8</accession>
<keyword evidence="4" id="KW-1185">Reference proteome</keyword>
<dbReference type="InterPro" id="IPR011333">
    <property type="entry name" value="SKP1/BTB/POZ_sf"/>
</dbReference>
<comment type="caution">
    <text evidence="3">The sequence shown here is derived from an EMBL/GenBank/DDBJ whole genome shotgun (WGS) entry which is preliminary data.</text>
</comment>
<dbReference type="PROSITE" id="PS50144">
    <property type="entry name" value="MATH"/>
    <property type="match status" value="1"/>
</dbReference>
<dbReference type="InterPro" id="IPR008974">
    <property type="entry name" value="TRAF-like"/>
</dbReference>
<dbReference type="SUPFAM" id="SSF49599">
    <property type="entry name" value="TRAF domain-like"/>
    <property type="match status" value="1"/>
</dbReference>
<dbReference type="Gene3D" id="1.25.40.420">
    <property type="match status" value="1"/>
</dbReference>
<dbReference type="AlphaFoldDB" id="A0A8T0EDH8"/>
<dbReference type="FunFam" id="3.30.710.10:FF:000159">
    <property type="entry name" value="Speckle-type POZ protein B"/>
    <property type="match status" value="1"/>
</dbReference>
<dbReference type="Pfam" id="PF00651">
    <property type="entry name" value="BTB"/>
    <property type="match status" value="1"/>
</dbReference>
<dbReference type="Proteomes" id="UP000807504">
    <property type="component" value="Unassembled WGS sequence"/>
</dbReference>
<dbReference type="EMBL" id="JABXBU010002228">
    <property type="protein sequence ID" value="KAF8770921.1"/>
    <property type="molecule type" value="Genomic_DNA"/>
</dbReference>
<reference evidence="3" key="1">
    <citation type="journal article" date="2020" name="bioRxiv">
        <title>Chromosome-level reference genome of the European wasp spider Argiope bruennichi: a resource for studies on range expansion and evolutionary adaptation.</title>
        <authorList>
            <person name="Sheffer M.M."/>
            <person name="Hoppe A."/>
            <person name="Krehenwinkel H."/>
            <person name="Uhl G."/>
            <person name="Kuss A.W."/>
            <person name="Jensen L."/>
            <person name="Jensen C."/>
            <person name="Gillespie R.G."/>
            <person name="Hoff K.J."/>
            <person name="Prost S."/>
        </authorList>
    </citation>
    <scope>NUCLEOTIDE SEQUENCE</scope>
</reference>
<name>A0A8T0EDH8_ARGBR</name>
<dbReference type="CDD" id="cd18186">
    <property type="entry name" value="BTB_POZ_ZBTB_KLHL-like"/>
    <property type="match status" value="1"/>
</dbReference>
<evidence type="ECO:0000259" key="2">
    <source>
        <dbReference type="PROSITE" id="PS50144"/>
    </source>
</evidence>
<gene>
    <name evidence="3" type="ORF">HNY73_018398</name>
</gene>
<dbReference type="SMART" id="SM00225">
    <property type="entry name" value="BTB"/>
    <property type="match status" value="1"/>
</dbReference>
<feature type="domain" description="BTB" evidence="1">
    <location>
        <begin position="321"/>
        <end position="384"/>
    </location>
</feature>
<reference evidence="3" key="2">
    <citation type="submission" date="2020-06" db="EMBL/GenBank/DDBJ databases">
        <authorList>
            <person name="Sheffer M."/>
        </authorList>
    </citation>
    <scope>NUCLEOTIDE SEQUENCE</scope>
</reference>
<evidence type="ECO:0000313" key="4">
    <source>
        <dbReference type="Proteomes" id="UP000807504"/>
    </source>
</evidence>
<organism evidence="3 4">
    <name type="scientific">Argiope bruennichi</name>
    <name type="common">Wasp spider</name>
    <name type="synonym">Aranea bruennichi</name>
    <dbReference type="NCBI Taxonomy" id="94029"/>
    <lineage>
        <taxon>Eukaryota</taxon>
        <taxon>Metazoa</taxon>
        <taxon>Ecdysozoa</taxon>
        <taxon>Arthropoda</taxon>
        <taxon>Chelicerata</taxon>
        <taxon>Arachnida</taxon>
        <taxon>Araneae</taxon>
        <taxon>Araneomorphae</taxon>
        <taxon>Entelegynae</taxon>
        <taxon>Araneoidea</taxon>
        <taxon>Araneidae</taxon>
        <taxon>Argiope</taxon>
    </lineage>
</organism>
<dbReference type="InterPro" id="IPR002083">
    <property type="entry name" value="MATH/TRAF_dom"/>
</dbReference>
<dbReference type="Pfam" id="PF22486">
    <property type="entry name" value="MATH_2"/>
    <property type="match status" value="1"/>
</dbReference>
<proteinExistence type="predicted"/>
<dbReference type="PANTHER" id="PTHR24413">
    <property type="entry name" value="SPECKLE-TYPE POZ PROTEIN"/>
    <property type="match status" value="1"/>
</dbReference>
<feature type="domain" description="MATH" evidence="2">
    <location>
        <begin position="11"/>
        <end position="140"/>
    </location>
</feature>
<dbReference type="GO" id="GO:0030163">
    <property type="term" value="P:protein catabolic process"/>
    <property type="evidence" value="ECO:0007669"/>
    <property type="project" value="UniProtKB-ARBA"/>
</dbReference>
<dbReference type="PROSITE" id="PS50097">
    <property type="entry name" value="BTB"/>
    <property type="match status" value="1"/>
</dbReference>
<dbReference type="SUPFAM" id="SSF54695">
    <property type="entry name" value="POZ domain"/>
    <property type="match status" value="1"/>
</dbReference>
<dbReference type="Gene3D" id="3.30.710.10">
    <property type="entry name" value="Potassium Channel Kv1.1, Chain A"/>
    <property type="match status" value="1"/>
</dbReference>
<evidence type="ECO:0000313" key="3">
    <source>
        <dbReference type="EMBL" id="KAF8770921.1"/>
    </source>
</evidence>
<dbReference type="InterPro" id="IPR000210">
    <property type="entry name" value="BTB/POZ_dom"/>
</dbReference>
<sequence length="481" mass="55945">MADNGDTNRKCFTFSWTIENVSYCWQKKGKQIVSSTFVADTIEETKWKLCLYPRGKENEDFIAYYIHREMDSKGPENIELEYELAFLAEDCSILVSSNSNKRTFPRNWGYGSKEFVKRHILFNKISTNLFPDTIIARCRLWKQVGEIVEEVHCFARTRIGVEYRSFTWKIENFSTFEGNKEINHSIMSASKDKKFMGVQMCFGGGPKCEGSISLELIACDQRIRYFSLHLFVLDSTGNSMDSNKEEFWFDSLLERKECTLCFTKHELMDKKKEIQKIQYGSFDLKPTNPVKQNVKDPKQHFLPNRVLIDDLKTLYNKSILSDIKLKTATGTFHAHKNILSVRSPVFQEMFKSNMKEKIEEYINIEDLTDDTVKKMLLYIYTGEIGNLNWESASKLYVAADKYEIITLKNECSSYLKSNLCSTNACDLLLLADLHGDKDFKSFVQDFILKHDKAIINSDEWKCFMETNLKLAADTLCLKYKQ</sequence>